<organism evidence="1 2">
    <name type="scientific">Solanum commersonii</name>
    <name type="common">Commerson's wild potato</name>
    <name type="synonym">Commerson's nightshade</name>
    <dbReference type="NCBI Taxonomy" id="4109"/>
    <lineage>
        <taxon>Eukaryota</taxon>
        <taxon>Viridiplantae</taxon>
        <taxon>Streptophyta</taxon>
        <taxon>Embryophyta</taxon>
        <taxon>Tracheophyta</taxon>
        <taxon>Spermatophyta</taxon>
        <taxon>Magnoliopsida</taxon>
        <taxon>eudicotyledons</taxon>
        <taxon>Gunneridae</taxon>
        <taxon>Pentapetalae</taxon>
        <taxon>asterids</taxon>
        <taxon>lamiids</taxon>
        <taxon>Solanales</taxon>
        <taxon>Solanaceae</taxon>
        <taxon>Solanoideae</taxon>
        <taxon>Solaneae</taxon>
        <taxon>Solanum</taxon>
    </lineage>
</organism>
<dbReference type="InterPro" id="IPR038508">
    <property type="entry name" value="ArfGAP_dom_sf"/>
</dbReference>
<evidence type="ECO:0000313" key="2">
    <source>
        <dbReference type="Proteomes" id="UP000824120"/>
    </source>
</evidence>
<protein>
    <submittedName>
        <fullName evidence="1">Uncharacterized protein</fullName>
    </submittedName>
</protein>
<gene>
    <name evidence="1" type="ORF">H5410_017555</name>
</gene>
<dbReference type="PANTHER" id="PTHR46419:SF3">
    <property type="entry name" value="ADP-RIBOSYLATION FACTOR GTPASE-ACTIVATING PROTEIN AGD15-RELATED"/>
    <property type="match status" value="1"/>
</dbReference>
<proteinExistence type="predicted"/>
<dbReference type="OrthoDB" id="10266696at2759"/>
<keyword evidence="2" id="KW-1185">Reference proteome</keyword>
<dbReference type="AlphaFoldDB" id="A0A9J6A0B2"/>
<dbReference type="PANTHER" id="PTHR46419">
    <property type="entry name" value="ADP-RIBOSYLATION FACTOR GTPASE-ACTIVATING PROTEIN AGD5"/>
    <property type="match status" value="1"/>
</dbReference>
<reference evidence="1 2" key="1">
    <citation type="submission" date="2020-09" db="EMBL/GenBank/DDBJ databases">
        <title>De no assembly of potato wild relative species, Solanum commersonii.</title>
        <authorList>
            <person name="Cho K."/>
        </authorList>
    </citation>
    <scope>NUCLEOTIDE SEQUENCE [LARGE SCALE GENOMIC DNA]</scope>
    <source>
        <strain evidence="1">LZ3.2</strain>
        <tissue evidence="1">Leaf</tissue>
    </source>
</reference>
<sequence length="287" mass="31835">MNDKASVSKELNAKHAKILEGLLKLPENRECADCRGRCVFCNQIVAINGPQGGRASTLGYSSACNVQEFIGVLGYISPSYLSCFLLVIGKVDNFGHMAAGADFFYAISLTTQDIRNTVIILKIFHLPLMFCFMFSCAGVGNEKSNNYWEADLSASVDRSDIGKFIRTKYQDKKWASRYNPQPGLSDMIGETSDFGGKADVPRKARKYSLEEDVFSIQPPQVPTTTRSRGVSLDTMDEFLNLPPKNGLMSAPSVKHKEDTQDLFSLLYAPEGNQDRTIVPPSRWATFE</sequence>
<evidence type="ECO:0000313" key="1">
    <source>
        <dbReference type="EMBL" id="KAG5617731.1"/>
    </source>
</evidence>
<dbReference type="Gene3D" id="1.10.220.150">
    <property type="entry name" value="Arf GTPase activating protein"/>
    <property type="match status" value="1"/>
</dbReference>
<accession>A0A9J6A0B2</accession>
<dbReference type="InterPro" id="IPR044520">
    <property type="entry name" value="ARF_GAP_AGD5/15"/>
</dbReference>
<name>A0A9J6A0B2_SOLCO</name>
<comment type="caution">
    <text evidence="1">The sequence shown here is derived from an EMBL/GenBank/DDBJ whole genome shotgun (WGS) entry which is preliminary data.</text>
</comment>
<dbReference type="EMBL" id="JACXVP010000003">
    <property type="protein sequence ID" value="KAG5617731.1"/>
    <property type="molecule type" value="Genomic_DNA"/>
</dbReference>
<dbReference type="GO" id="GO:0005096">
    <property type="term" value="F:GTPase activator activity"/>
    <property type="evidence" value="ECO:0007669"/>
    <property type="project" value="InterPro"/>
</dbReference>
<dbReference type="Proteomes" id="UP000824120">
    <property type="component" value="Chromosome 3"/>
</dbReference>